<dbReference type="Gene3D" id="3.60.40.10">
    <property type="entry name" value="PPM-type phosphatase domain"/>
    <property type="match status" value="1"/>
</dbReference>
<organism evidence="5 6">
    <name type="scientific">Streptomyces fildesensis</name>
    <dbReference type="NCBI Taxonomy" id="375757"/>
    <lineage>
        <taxon>Bacteria</taxon>
        <taxon>Bacillati</taxon>
        <taxon>Actinomycetota</taxon>
        <taxon>Actinomycetes</taxon>
        <taxon>Kitasatosporales</taxon>
        <taxon>Streptomycetaceae</taxon>
        <taxon>Streptomyces</taxon>
    </lineage>
</organism>
<feature type="domain" description="PAC" evidence="3">
    <location>
        <begin position="498"/>
        <end position="550"/>
    </location>
</feature>
<dbReference type="InterPro" id="IPR052016">
    <property type="entry name" value="Bact_Sigma-Reg"/>
</dbReference>
<dbReference type="Pfam" id="PF13185">
    <property type="entry name" value="GAF_2"/>
    <property type="match status" value="1"/>
</dbReference>
<evidence type="ECO:0000256" key="1">
    <source>
        <dbReference type="ARBA" id="ARBA00022801"/>
    </source>
</evidence>
<evidence type="ECO:0000259" key="3">
    <source>
        <dbReference type="PROSITE" id="PS50113"/>
    </source>
</evidence>
<dbReference type="SMART" id="SM00331">
    <property type="entry name" value="PP2C_SIG"/>
    <property type="match status" value="1"/>
</dbReference>
<dbReference type="PROSITE" id="PS50113">
    <property type="entry name" value="PAC"/>
    <property type="match status" value="1"/>
</dbReference>
<keyword evidence="6" id="KW-1185">Reference proteome</keyword>
<evidence type="ECO:0000313" key="6">
    <source>
        <dbReference type="Proteomes" id="UP001614394"/>
    </source>
</evidence>
<dbReference type="SUPFAM" id="SSF55781">
    <property type="entry name" value="GAF domain-like"/>
    <property type="match status" value="1"/>
</dbReference>
<dbReference type="InterPro" id="IPR001932">
    <property type="entry name" value="PPM-type_phosphatase-like_dom"/>
</dbReference>
<reference evidence="5 6" key="1">
    <citation type="submission" date="2024-10" db="EMBL/GenBank/DDBJ databases">
        <title>The Natural Products Discovery Center: Release of the First 8490 Sequenced Strains for Exploring Actinobacteria Biosynthetic Diversity.</title>
        <authorList>
            <person name="Kalkreuter E."/>
            <person name="Kautsar S.A."/>
            <person name="Yang D."/>
            <person name="Bader C.D."/>
            <person name="Teijaro C.N."/>
            <person name="Fluegel L."/>
            <person name="Davis C.M."/>
            <person name="Simpson J.R."/>
            <person name="Lauterbach L."/>
            <person name="Steele A.D."/>
            <person name="Gui C."/>
            <person name="Meng S."/>
            <person name="Li G."/>
            <person name="Viehrig K."/>
            <person name="Ye F."/>
            <person name="Su P."/>
            <person name="Kiefer A.F."/>
            <person name="Nichols A."/>
            <person name="Cepeda A.J."/>
            <person name="Yan W."/>
            <person name="Fan B."/>
            <person name="Jiang Y."/>
            <person name="Adhikari A."/>
            <person name="Zheng C.-J."/>
            <person name="Schuster L."/>
            <person name="Cowan T.M."/>
            <person name="Smanski M.J."/>
            <person name="Chevrette M.G."/>
            <person name="De Carvalho L.P.S."/>
            <person name="Shen B."/>
        </authorList>
    </citation>
    <scope>NUCLEOTIDE SEQUENCE [LARGE SCALE GENOMIC DNA]</scope>
    <source>
        <strain evidence="5 6">NPDC053399</strain>
    </source>
</reference>
<dbReference type="InterPro" id="IPR000700">
    <property type="entry name" value="PAS-assoc_C"/>
</dbReference>
<dbReference type="InterPro" id="IPR003018">
    <property type="entry name" value="GAF"/>
</dbReference>
<dbReference type="CDD" id="cd00130">
    <property type="entry name" value="PAS"/>
    <property type="match status" value="2"/>
</dbReference>
<name>A0ABW8C6L0_9ACTN</name>
<feature type="region of interest" description="Disordered" evidence="2">
    <location>
        <begin position="1"/>
        <end position="29"/>
    </location>
</feature>
<comment type="caution">
    <text evidence="5">The sequence shown here is derived from an EMBL/GenBank/DDBJ whole genome shotgun (WGS) entry which is preliminary data.</text>
</comment>
<dbReference type="Pfam" id="PF07228">
    <property type="entry name" value="SpoIIE"/>
    <property type="match status" value="1"/>
</dbReference>
<feature type="domain" description="ANTAR" evidence="4">
    <location>
        <begin position="38"/>
        <end position="99"/>
    </location>
</feature>
<protein>
    <submittedName>
        <fullName evidence="5">SpoIIE family protein phosphatase</fullName>
    </submittedName>
</protein>
<dbReference type="Proteomes" id="UP001614394">
    <property type="component" value="Unassembled WGS sequence"/>
</dbReference>
<dbReference type="InterPro" id="IPR000014">
    <property type="entry name" value="PAS"/>
</dbReference>
<dbReference type="InterPro" id="IPR005561">
    <property type="entry name" value="ANTAR"/>
</dbReference>
<dbReference type="RefSeq" id="WP_399649165.1">
    <property type="nucleotide sequence ID" value="NZ_JBITYG010000004.1"/>
</dbReference>
<evidence type="ECO:0000313" key="5">
    <source>
        <dbReference type="EMBL" id="MFI9102044.1"/>
    </source>
</evidence>
<accession>A0ABW8C6L0</accession>
<keyword evidence="1" id="KW-0378">Hydrolase</keyword>
<proteinExistence type="predicted"/>
<dbReference type="PANTHER" id="PTHR43156:SF2">
    <property type="entry name" value="STAGE II SPORULATION PROTEIN E"/>
    <property type="match status" value="1"/>
</dbReference>
<sequence>MNDPTPDSAPDTGRPVPPGPFAGTGTGGSGVERLAAVVERLRRRLDAQESAAATQGLLDVAKGILVERGVDGPAEAARHLEELAARAGLPTAELAADIVNEAAHDALSRAVPAPDTGGADRAVTPVSVRLRIAEAGALSGTDAQTVAQSLLVHALEPLGATAAAVWQADQDGSLTLAGSAGFPAAEAVRWRYVPPRVGTLAQQALLSGRTLWHGAPPASAASIGLSGSGAGARALIPAQRAGRTVGVLEVCWPEPGTPLPRAVHRQLTALAGLCAHTLEGTGSAAPDGGEPVRVDSAARLGGLAEGLLDPALVLQPLLDDQGRIRDFRITYTNEHFTDFAGRPRADITGRPLLEAYPLAAADGGLYERALRVHTTGEPFRTERTVLPAAAEGTAPHPTAALGIGRYGDALLVSWRTHNEATRLAALVEHTQRLGRIGGFEETPATGEVIWNSQLFDIYGLPPDSAPIPLERLRHHAHPDDADIIGRFLREVLHQRGSASTAFRLLRPDGVVRYIRVVAEPAAGPEGGPMTVHGAYQDVSAQHWTEVALAATRNQLADSEQRADERDLLALQLQRAIMPAAPAPIDASGLQVAVRYRPAEKGHLVGGDWYDAVVLPSKQVLLVVGDIAGHGIDAATGMVVLRNALRGLAATGAGPGRMLGWLNTVAHRLTEHVTATVVCGLYDPSTRVVRWARAGHPPPVLVRGARSTVLPLPAGILLGAVAEASYAEETVVLEPGDTLLLYTDGLLERRDRTVNQSLEQLLRDAGPPTGDLEEDLDRLLTHSNSDTDDDTCIIGFRLR</sequence>
<dbReference type="Gene3D" id="3.30.450.20">
    <property type="entry name" value="PAS domain"/>
    <property type="match status" value="2"/>
</dbReference>
<dbReference type="SUPFAM" id="SSF55785">
    <property type="entry name" value="PYP-like sensor domain (PAS domain)"/>
    <property type="match status" value="2"/>
</dbReference>
<dbReference type="InterPro" id="IPR029016">
    <property type="entry name" value="GAF-like_dom_sf"/>
</dbReference>
<dbReference type="InterPro" id="IPR035965">
    <property type="entry name" value="PAS-like_dom_sf"/>
</dbReference>
<evidence type="ECO:0000256" key="2">
    <source>
        <dbReference type="SAM" id="MobiDB-lite"/>
    </source>
</evidence>
<evidence type="ECO:0000259" key="4">
    <source>
        <dbReference type="PROSITE" id="PS50921"/>
    </source>
</evidence>
<dbReference type="EMBL" id="JBITYG010000004">
    <property type="protein sequence ID" value="MFI9102044.1"/>
    <property type="molecule type" value="Genomic_DNA"/>
</dbReference>
<gene>
    <name evidence="5" type="ORF">ACIGXA_16125</name>
</gene>
<dbReference type="PANTHER" id="PTHR43156">
    <property type="entry name" value="STAGE II SPORULATION PROTEIN E-RELATED"/>
    <property type="match status" value="1"/>
</dbReference>
<dbReference type="Pfam" id="PF08447">
    <property type="entry name" value="PAS_3"/>
    <property type="match status" value="1"/>
</dbReference>
<dbReference type="PROSITE" id="PS50921">
    <property type="entry name" value="ANTAR"/>
    <property type="match status" value="1"/>
</dbReference>
<dbReference type="Gene3D" id="3.30.450.40">
    <property type="match status" value="1"/>
</dbReference>
<dbReference type="SUPFAM" id="SSF81606">
    <property type="entry name" value="PP2C-like"/>
    <property type="match status" value="1"/>
</dbReference>
<dbReference type="InterPro" id="IPR013655">
    <property type="entry name" value="PAS_fold_3"/>
</dbReference>
<dbReference type="InterPro" id="IPR036457">
    <property type="entry name" value="PPM-type-like_dom_sf"/>
</dbReference>